<organism evidence="1 2">
    <name type="scientific">Arctium lappa</name>
    <name type="common">Greater burdock</name>
    <name type="synonym">Lappa major</name>
    <dbReference type="NCBI Taxonomy" id="4217"/>
    <lineage>
        <taxon>Eukaryota</taxon>
        <taxon>Viridiplantae</taxon>
        <taxon>Streptophyta</taxon>
        <taxon>Embryophyta</taxon>
        <taxon>Tracheophyta</taxon>
        <taxon>Spermatophyta</taxon>
        <taxon>Magnoliopsida</taxon>
        <taxon>eudicotyledons</taxon>
        <taxon>Gunneridae</taxon>
        <taxon>Pentapetalae</taxon>
        <taxon>asterids</taxon>
        <taxon>campanulids</taxon>
        <taxon>Asterales</taxon>
        <taxon>Asteraceae</taxon>
        <taxon>Carduoideae</taxon>
        <taxon>Cardueae</taxon>
        <taxon>Arctiinae</taxon>
        <taxon>Arctium</taxon>
    </lineage>
</organism>
<accession>A0ACB9DMV5</accession>
<evidence type="ECO:0000313" key="2">
    <source>
        <dbReference type="Proteomes" id="UP001055879"/>
    </source>
</evidence>
<sequence>MGFKCCSTFGADAISRCVASSRDRPTTSIVVVNWYKGTPSPCTNNDMIKLCYSPYHAHLKKEASIVIFNQNLRPEKLTEIANPSLYSHLFNAIPKILGFA</sequence>
<reference evidence="2" key="1">
    <citation type="journal article" date="2022" name="Mol. Ecol. Resour.">
        <title>The genomes of chicory, endive, great burdock and yacon provide insights into Asteraceae palaeo-polyploidization history and plant inulin production.</title>
        <authorList>
            <person name="Fan W."/>
            <person name="Wang S."/>
            <person name="Wang H."/>
            <person name="Wang A."/>
            <person name="Jiang F."/>
            <person name="Liu H."/>
            <person name="Zhao H."/>
            <person name="Xu D."/>
            <person name="Zhang Y."/>
        </authorList>
    </citation>
    <scope>NUCLEOTIDE SEQUENCE [LARGE SCALE GENOMIC DNA]</scope>
    <source>
        <strain evidence="2">cv. Niubang</strain>
    </source>
</reference>
<reference evidence="1 2" key="2">
    <citation type="journal article" date="2022" name="Mol. Ecol. Resour.">
        <title>The genomes of chicory, endive, great burdock and yacon provide insights into Asteraceae paleo-polyploidization history and plant inulin production.</title>
        <authorList>
            <person name="Fan W."/>
            <person name="Wang S."/>
            <person name="Wang H."/>
            <person name="Wang A."/>
            <person name="Jiang F."/>
            <person name="Liu H."/>
            <person name="Zhao H."/>
            <person name="Xu D."/>
            <person name="Zhang Y."/>
        </authorList>
    </citation>
    <scope>NUCLEOTIDE SEQUENCE [LARGE SCALE GENOMIC DNA]</scope>
    <source>
        <strain evidence="2">cv. Niubang</strain>
    </source>
</reference>
<keyword evidence="2" id="KW-1185">Reference proteome</keyword>
<protein>
    <submittedName>
        <fullName evidence="1">Uncharacterized protein</fullName>
    </submittedName>
</protein>
<proteinExistence type="predicted"/>
<dbReference type="Proteomes" id="UP001055879">
    <property type="component" value="Linkage Group LG03"/>
</dbReference>
<dbReference type="EMBL" id="CM042049">
    <property type="protein sequence ID" value="KAI3747892.1"/>
    <property type="molecule type" value="Genomic_DNA"/>
</dbReference>
<evidence type="ECO:0000313" key="1">
    <source>
        <dbReference type="EMBL" id="KAI3747892.1"/>
    </source>
</evidence>
<gene>
    <name evidence="1" type="ORF">L6452_10617</name>
</gene>
<comment type="caution">
    <text evidence="1">The sequence shown here is derived from an EMBL/GenBank/DDBJ whole genome shotgun (WGS) entry which is preliminary data.</text>
</comment>
<name>A0ACB9DMV5_ARCLA</name>